<evidence type="ECO:0000313" key="5">
    <source>
        <dbReference type="Proteomes" id="UP001604336"/>
    </source>
</evidence>
<protein>
    <submittedName>
        <fullName evidence="4">Protein FAR1-RELATED SEQUENCE</fullName>
    </submittedName>
</protein>
<keyword evidence="1" id="KW-0863">Zinc-finger</keyword>
<keyword evidence="5" id="KW-1185">Reference proteome</keyword>
<keyword evidence="1" id="KW-0479">Metal-binding</keyword>
<feature type="compositionally biased region" description="Polar residues" evidence="2">
    <location>
        <begin position="88"/>
        <end position="99"/>
    </location>
</feature>
<organism evidence="4 5">
    <name type="scientific">Abeliophyllum distichum</name>
    <dbReference type="NCBI Taxonomy" id="126358"/>
    <lineage>
        <taxon>Eukaryota</taxon>
        <taxon>Viridiplantae</taxon>
        <taxon>Streptophyta</taxon>
        <taxon>Embryophyta</taxon>
        <taxon>Tracheophyta</taxon>
        <taxon>Spermatophyta</taxon>
        <taxon>Magnoliopsida</taxon>
        <taxon>eudicotyledons</taxon>
        <taxon>Gunneridae</taxon>
        <taxon>Pentapetalae</taxon>
        <taxon>asterids</taxon>
        <taxon>lamiids</taxon>
        <taxon>Lamiales</taxon>
        <taxon>Oleaceae</taxon>
        <taxon>Forsythieae</taxon>
        <taxon>Abeliophyllum</taxon>
    </lineage>
</organism>
<dbReference type="InterPro" id="IPR036875">
    <property type="entry name" value="Znf_CCHC_sf"/>
</dbReference>
<name>A0ABD1TVS2_9LAMI</name>
<dbReference type="SUPFAM" id="SSF57756">
    <property type="entry name" value="Retrovirus zinc finger-like domains"/>
    <property type="match status" value="1"/>
</dbReference>
<dbReference type="EMBL" id="JBFOLK010000004">
    <property type="protein sequence ID" value="KAL2516633.1"/>
    <property type="molecule type" value="Genomic_DNA"/>
</dbReference>
<dbReference type="AlphaFoldDB" id="A0ABD1TVS2"/>
<evidence type="ECO:0000313" key="4">
    <source>
        <dbReference type="EMBL" id="KAL2516633.1"/>
    </source>
</evidence>
<dbReference type="Proteomes" id="UP001604336">
    <property type="component" value="Unassembled WGS sequence"/>
</dbReference>
<feature type="compositionally biased region" description="Basic and acidic residues" evidence="2">
    <location>
        <begin position="56"/>
        <end position="65"/>
    </location>
</feature>
<comment type="caution">
    <text evidence="4">The sequence shown here is derived from an EMBL/GenBank/DDBJ whole genome shotgun (WGS) entry which is preliminary data.</text>
</comment>
<dbReference type="PROSITE" id="PS50158">
    <property type="entry name" value="ZF_CCHC"/>
    <property type="match status" value="1"/>
</dbReference>
<keyword evidence="1" id="KW-0862">Zinc</keyword>
<accession>A0ABD1TVS2</accession>
<gene>
    <name evidence="4" type="ORF">Adt_12880</name>
</gene>
<sequence length="109" mass="12029">MARHGVLAHKASLIVDDASLTAVRSTFLMDEFEGLHLRVKEIDDGDIIGSMRHSSTTHEEGHTIHDPSTVRAKGCGKRLKLSKEKSMSKGNRQCRTCGQTGHDKRTCSQ</sequence>
<reference evidence="5" key="1">
    <citation type="submission" date="2024-07" db="EMBL/GenBank/DDBJ databases">
        <title>Two chromosome-level genome assemblies of Korean endemic species Abeliophyllum distichum and Forsythia ovata (Oleaceae).</title>
        <authorList>
            <person name="Jang H."/>
        </authorList>
    </citation>
    <scope>NUCLEOTIDE SEQUENCE [LARGE SCALE GENOMIC DNA]</scope>
</reference>
<proteinExistence type="predicted"/>
<evidence type="ECO:0000256" key="2">
    <source>
        <dbReference type="SAM" id="MobiDB-lite"/>
    </source>
</evidence>
<evidence type="ECO:0000259" key="3">
    <source>
        <dbReference type="PROSITE" id="PS50158"/>
    </source>
</evidence>
<dbReference type="InterPro" id="IPR001878">
    <property type="entry name" value="Znf_CCHC"/>
</dbReference>
<evidence type="ECO:0000256" key="1">
    <source>
        <dbReference type="PROSITE-ProRule" id="PRU00047"/>
    </source>
</evidence>
<dbReference type="GO" id="GO:0008270">
    <property type="term" value="F:zinc ion binding"/>
    <property type="evidence" value="ECO:0007669"/>
    <property type="project" value="UniProtKB-KW"/>
</dbReference>
<feature type="region of interest" description="Disordered" evidence="2">
    <location>
        <begin position="50"/>
        <end position="109"/>
    </location>
</feature>
<feature type="domain" description="CCHC-type" evidence="3">
    <location>
        <begin position="94"/>
        <end position="109"/>
    </location>
</feature>